<accession>A0ABP3XXM3</accession>
<dbReference type="Pfam" id="PF00593">
    <property type="entry name" value="TonB_dep_Rec_b-barrel"/>
    <property type="match status" value="1"/>
</dbReference>
<evidence type="ECO:0000256" key="2">
    <source>
        <dbReference type="ARBA" id="ARBA00022448"/>
    </source>
</evidence>
<dbReference type="Gene3D" id="2.170.130.10">
    <property type="entry name" value="TonB-dependent receptor, plug domain"/>
    <property type="match status" value="1"/>
</dbReference>
<comment type="caution">
    <text evidence="15">The sequence shown here is derived from an EMBL/GenBank/DDBJ whole genome shotgun (WGS) entry which is preliminary data.</text>
</comment>
<evidence type="ECO:0000259" key="14">
    <source>
        <dbReference type="Pfam" id="PF07715"/>
    </source>
</evidence>
<dbReference type="PANTHER" id="PTHR30069">
    <property type="entry name" value="TONB-DEPENDENT OUTER MEMBRANE RECEPTOR"/>
    <property type="match status" value="1"/>
</dbReference>
<evidence type="ECO:0000256" key="1">
    <source>
        <dbReference type="ARBA" id="ARBA00004571"/>
    </source>
</evidence>
<dbReference type="Pfam" id="PF07715">
    <property type="entry name" value="Plug"/>
    <property type="match status" value="1"/>
</dbReference>
<dbReference type="PANTHER" id="PTHR30069:SF29">
    <property type="entry name" value="HEMOGLOBIN AND HEMOGLOBIN-HAPTOGLOBIN-BINDING PROTEIN 1-RELATED"/>
    <property type="match status" value="1"/>
</dbReference>
<evidence type="ECO:0000256" key="8">
    <source>
        <dbReference type="ARBA" id="ARBA00023170"/>
    </source>
</evidence>
<keyword evidence="16" id="KW-1185">Reference proteome</keyword>
<keyword evidence="5 12" id="KW-0732">Signal</keyword>
<feature type="domain" description="TonB-dependent receptor-like beta-barrel" evidence="13">
    <location>
        <begin position="394"/>
        <end position="975"/>
    </location>
</feature>
<feature type="signal peptide" evidence="12">
    <location>
        <begin position="1"/>
        <end position="19"/>
    </location>
</feature>
<dbReference type="Proteomes" id="UP001500507">
    <property type="component" value="Unassembled WGS sequence"/>
</dbReference>
<dbReference type="RefSeq" id="WP_343765517.1">
    <property type="nucleotide sequence ID" value="NZ_BAAAFG010000014.1"/>
</dbReference>
<dbReference type="EMBL" id="BAAAFG010000014">
    <property type="protein sequence ID" value="GAA0872342.1"/>
    <property type="molecule type" value="Genomic_DNA"/>
</dbReference>
<dbReference type="InterPro" id="IPR037066">
    <property type="entry name" value="Plug_dom_sf"/>
</dbReference>
<comment type="similarity">
    <text evidence="10 11">Belongs to the TonB-dependent receptor family.</text>
</comment>
<sequence length="1017" mass="111733">MNTIRTFFVLLFLSSISFAQSSQVSGTVVSQVDGFPIPGVSVIIKGESRGTVTDFDGNFTIDNLQLPSTLVFSYVGFITQEILVSSDEAISVQLVEDVAKLDEVVVVGYGTQKKKEVTGAVSVVSSETIETLKPARIEQALQGQVAGVNITSSSGAPGAALDIRIRGVSTNGDNRPLILLDGAVIEDLSVVSPGDIENITVLKDATAGIYGVRAANGVILITTKSGRKEMPLQGEFDFYTGFQETTREIPLLNATEYALLRNEALAANGQSPFYTNVSGLGQGTDWQDEVFETAPITNYNLNLRGGTEKSTYALGVSYFNQDGIVGGDKSNFNRYTSRLNLGTELFEDFNVKGLITFTHQNRRTISEGGLGSVLFNALNIDPTITPRQADGSFSRALNYPIEVINPLAQIANTFNNTEVNKLNGVLGANYTFLNNFKATANYQWNYSEVIGKGFFPVVDFGNPGANTVFDRLDFATVNESNQYFRDYTFDAFLNYDNTFNDVHKVSATFGTSIFKTTGDFYGRTGENVQAQGLADAEVDNAVTILDNFQNLDNRIFDTRLLSYFGRIQYDFKERYLFSALVRRDGSSIFGPENKFGIFYAFSAGWIISDEEFFNSDGAINFLKIRGSGGKIGNDRIPAFRFVSLIDGEGTYVFDDELFFGNATGAIANPEIKWEEQNTYDGGVEANFFNNKLRITSDYFYRETEDLLLPVQTSLVTGANAPGSGVPIVNAGSVKNEGIEFQIKYREDISDSFSFDAGFNVTWLDNEVLEVNNGLGFEQDAFFGIGQPEPIARMQVGQPLGVFYGYQTDGIFQTQAEVDAHASQSDLGADAQPGDLRYVDQNGDGEINLEDRTFVGDPIPDATFGLNINFNFKAFDFQSYFFASLGNDIVRNYDRNDPITNKTIYALDRWTGPGSTNENPRVTTGATTNNVFSDYYVEDGSFIRAQNIQLGYSLPENVLEKIRLTRARFYVSVNNLFTLTEYRGYDPAASSGAPLGAGIDGGFYPNPRTFLIGTNLKF</sequence>
<evidence type="ECO:0000313" key="15">
    <source>
        <dbReference type="EMBL" id="GAA0872342.1"/>
    </source>
</evidence>
<keyword evidence="7 10" id="KW-0472">Membrane</keyword>
<evidence type="ECO:0000256" key="11">
    <source>
        <dbReference type="RuleBase" id="RU003357"/>
    </source>
</evidence>
<dbReference type="NCBIfam" id="TIGR04056">
    <property type="entry name" value="OMP_RagA_SusC"/>
    <property type="match status" value="1"/>
</dbReference>
<dbReference type="Gene3D" id="2.60.40.1120">
    <property type="entry name" value="Carboxypeptidase-like, regulatory domain"/>
    <property type="match status" value="1"/>
</dbReference>
<evidence type="ECO:0000256" key="5">
    <source>
        <dbReference type="ARBA" id="ARBA00022729"/>
    </source>
</evidence>
<evidence type="ECO:0000256" key="7">
    <source>
        <dbReference type="ARBA" id="ARBA00023136"/>
    </source>
</evidence>
<comment type="subcellular location">
    <subcellularLocation>
        <location evidence="1 10">Cell outer membrane</location>
        <topology evidence="1 10">Multi-pass membrane protein</topology>
    </subcellularLocation>
</comment>
<dbReference type="SUPFAM" id="SSF56935">
    <property type="entry name" value="Porins"/>
    <property type="match status" value="1"/>
</dbReference>
<evidence type="ECO:0000256" key="10">
    <source>
        <dbReference type="PROSITE-ProRule" id="PRU01360"/>
    </source>
</evidence>
<keyword evidence="2 10" id="KW-0813">Transport</keyword>
<keyword evidence="8 15" id="KW-0675">Receptor</keyword>
<dbReference type="InterPro" id="IPR023997">
    <property type="entry name" value="TonB-dep_OMP_SusC/RagA_CS"/>
</dbReference>
<evidence type="ECO:0000256" key="6">
    <source>
        <dbReference type="ARBA" id="ARBA00023077"/>
    </source>
</evidence>
<protein>
    <submittedName>
        <fullName evidence="15">TonB-dependent receptor</fullName>
    </submittedName>
</protein>
<evidence type="ECO:0000256" key="9">
    <source>
        <dbReference type="ARBA" id="ARBA00023237"/>
    </source>
</evidence>
<dbReference type="InterPro" id="IPR036942">
    <property type="entry name" value="Beta-barrel_TonB_sf"/>
</dbReference>
<keyword evidence="9 10" id="KW-0998">Cell outer membrane</keyword>
<evidence type="ECO:0000256" key="3">
    <source>
        <dbReference type="ARBA" id="ARBA00022452"/>
    </source>
</evidence>
<keyword evidence="3 10" id="KW-1134">Transmembrane beta strand</keyword>
<dbReference type="SUPFAM" id="SSF49464">
    <property type="entry name" value="Carboxypeptidase regulatory domain-like"/>
    <property type="match status" value="1"/>
</dbReference>
<feature type="domain" description="TonB-dependent receptor plug" evidence="14">
    <location>
        <begin position="113"/>
        <end position="218"/>
    </location>
</feature>
<feature type="chain" id="PRO_5045627488" evidence="12">
    <location>
        <begin position="20"/>
        <end position="1017"/>
    </location>
</feature>
<name>A0ABP3XXM3_9FLAO</name>
<proteinExistence type="inferred from homology"/>
<reference evidence="16" key="1">
    <citation type="journal article" date="2019" name="Int. J. Syst. Evol. Microbiol.">
        <title>The Global Catalogue of Microorganisms (GCM) 10K type strain sequencing project: providing services to taxonomists for standard genome sequencing and annotation.</title>
        <authorList>
            <consortium name="The Broad Institute Genomics Platform"/>
            <consortium name="The Broad Institute Genome Sequencing Center for Infectious Disease"/>
            <person name="Wu L."/>
            <person name="Ma J."/>
        </authorList>
    </citation>
    <scope>NUCLEOTIDE SEQUENCE [LARGE SCALE GENOMIC DNA]</scope>
    <source>
        <strain evidence="16">JCM 16082</strain>
    </source>
</reference>
<dbReference type="InterPro" id="IPR023996">
    <property type="entry name" value="TonB-dep_OMP_SusC/RagA"/>
</dbReference>
<evidence type="ECO:0000256" key="12">
    <source>
        <dbReference type="SAM" id="SignalP"/>
    </source>
</evidence>
<evidence type="ECO:0000313" key="16">
    <source>
        <dbReference type="Proteomes" id="UP001500507"/>
    </source>
</evidence>
<dbReference type="InterPro" id="IPR000531">
    <property type="entry name" value="Beta-barrel_TonB"/>
</dbReference>
<dbReference type="NCBIfam" id="TIGR04057">
    <property type="entry name" value="SusC_RagA_signa"/>
    <property type="match status" value="1"/>
</dbReference>
<organism evidence="15 16">
    <name type="scientific">Gangjinia marincola</name>
    <dbReference type="NCBI Taxonomy" id="578463"/>
    <lineage>
        <taxon>Bacteria</taxon>
        <taxon>Pseudomonadati</taxon>
        <taxon>Bacteroidota</taxon>
        <taxon>Flavobacteriia</taxon>
        <taxon>Flavobacteriales</taxon>
        <taxon>Flavobacteriaceae</taxon>
        <taxon>Gangjinia</taxon>
    </lineage>
</organism>
<dbReference type="InterPro" id="IPR039426">
    <property type="entry name" value="TonB-dep_rcpt-like"/>
</dbReference>
<evidence type="ECO:0000259" key="13">
    <source>
        <dbReference type="Pfam" id="PF00593"/>
    </source>
</evidence>
<dbReference type="InterPro" id="IPR012910">
    <property type="entry name" value="Plug_dom"/>
</dbReference>
<dbReference type="InterPro" id="IPR008969">
    <property type="entry name" value="CarboxyPept-like_regulatory"/>
</dbReference>
<dbReference type="Pfam" id="PF13715">
    <property type="entry name" value="CarbopepD_reg_2"/>
    <property type="match status" value="1"/>
</dbReference>
<evidence type="ECO:0000256" key="4">
    <source>
        <dbReference type="ARBA" id="ARBA00022692"/>
    </source>
</evidence>
<dbReference type="PROSITE" id="PS52016">
    <property type="entry name" value="TONB_DEPENDENT_REC_3"/>
    <property type="match status" value="1"/>
</dbReference>
<gene>
    <name evidence="15" type="ORF">GCM10009117_14890</name>
</gene>
<keyword evidence="6 11" id="KW-0798">TonB box</keyword>
<keyword evidence="4 10" id="KW-0812">Transmembrane</keyword>
<dbReference type="Gene3D" id="2.40.170.20">
    <property type="entry name" value="TonB-dependent receptor, beta-barrel domain"/>
    <property type="match status" value="1"/>
</dbReference>